<proteinExistence type="predicted"/>
<dbReference type="EMBL" id="ML994613">
    <property type="protein sequence ID" value="KAF2193715.1"/>
    <property type="molecule type" value="Genomic_DNA"/>
</dbReference>
<name>A0A6A6ERB6_9PEZI</name>
<sequence>MPALNLGRMDEAERTRPADREIGTEMEGVFIHQDASRGLDDCKGNRMADWSFWLRLRFWRLHNHPSESSSTILGFSNLLFSGLVLPSLSFLLRGTFHVLYSPSFAQSSIQFLAFWRLLSREMHLYQIRYPLTRWYPFKWFTLGSHCEASSLHGSFFNHQFCYGRVLPGICSK</sequence>
<dbReference type="Proteomes" id="UP000800200">
    <property type="component" value="Unassembled WGS sequence"/>
</dbReference>
<protein>
    <submittedName>
        <fullName evidence="1">Uncharacterized protein</fullName>
    </submittedName>
</protein>
<keyword evidence="2" id="KW-1185">Reference proteome</keyword>
<evidence type="ECO:0000313" key="2">
    <source>
        <dbReference type="Proteomes" id="UP000800200"/>
    </source>
</evidence>
<reference evidence="1" key="1">
    <citation type="journal article" date="2020" name="Stud. Mycol.">
        <title>101 Dothideomycetes genomes: a test case for predicting lifestyles and emergence of pathogens.</title>
        <authorList>
            <person name="Haridas S."/>
            <person name="Albert R."/>
            <person name="Binder M."/>
            <person name="Bloem J."/>
            <person name="Labutti K."/>
            <person name="Salamov A."/>
            <person name="Andreopoulos B."/>
            <person name="Baker S."/>
            <person name="Barry K."/>
            <person name="Bills G."/>
            <person name="Bluhm B."/>
            <person name="Cannon C."/>
            <person name="Castanera R."/>
            <person name="Culley D."/>
            <person name="Daum C."/>
            <person name="Ezra D."/>
            <person name="Gonzalez J."/>
            <person name="Henrissat B."/>
            <person name="Kuo A."/>
            <person name="Liang C."/>
            <person name="Lipzen A."/>
            <person name="Lutzoni F."/>
            <person name="Magnuson J."/>
            <person name="Mondo S."/>
            <person name="Nolan M."/>
            <person name="Ohm R."/>
            <person name="Pangilinan J."/>
            <person name="Park H.-J."/>
            <person name="Ramirez L."/>
            <person name="Alfaro M."/>
            <person name="Sun H."/>
            <person name="Tritt A."/>
            <person name="Yoshinaga Y."/>
            <person name="Zwiers L.-H."/>
            <person name="Turgeon B."/>
            <person name="Goodwin S."/>
            <person name="Spatafora J."/>
            <person name="Crous P."/>
            <person name="Grigoriev I."/>
        </authorList>
    </citation>
    <scope>NUCLEOTIDE SEQUENCE</scope>
    <source>
        <strain evidence="1">CBS 207.26</strain>
    </source>
</reference>
<gene>
    <name evidence="1" type="ORF">K469DRAFT_241179</name>
</gene>
<accession>A0A6A6ERB6</accession>
<organism evidence="1 2">
    <name type="scientific">Zopfia rhizophila CBS 207.26</name>
    <dbReference type="NCBI Taxonomy" id="1314779"/>
    <lineage>
        <taxon>Eukaryota</taxon>
        <taxon>Fungi</taxon>
        <taxon>Dikarya</taxon>
        <taxon>Ascomycota</taxon>
        <taxon>Pezizomycotina</taxon>
        <taxon>Dothideomycetes</taxon>
        <taxon>Dothideomycetes incertae sedis</taxon>
        <taxon>Zopfiaceae</taxon>
        <taxon>Zopfia</taxon>
    </lineage>
</organism>
<dbReference type="AlphaFoldDB" id="A0A6A6ERB6"/>
<evidence type="ECO:0000313" key="1">
    <source>
        <dbReference type="EMBL" id="KAF2193715.1"/>
    </source>
</evidence>